<dbReference type="SMART" id="SM00014">
    <property type="entry name" value="acidPPc"/>
    <property type="match status" value="1"/>
</dbReference>
<feature type="transmembrane region" description="Helical" evidence="1">
    <location>
        <begin position="56"/>
        <end position="78"/>
    </location>
</feature>
<evidence type="ECO:0000256" key="1">
    <source>
        <dbReference type="SAM" id="Phobius"/>
    </source>
</evidence>
<reference evidence="4" key="1">
    <citation type="submission" date="2016-10" db="EMBL/GenBank/DDBJ databases">
        <authorList>
            <person name="Varghese N."/>
            <person name="Submissions S."/>
        </authorList>
    </citation>
    <scope>NUCLEOTIDE SEQUENCE [LARGE SCALE GENOMIC DNA]</scope>
    <source>
        <strain evidence="4">DSM 23925</strain>
    </source>
</reference>
<dbReference type="Gene3D" id="1.20.144.10">
    <property type="entry name" value="Phosphatidic acid phosphatase type 2/haloperoxidase"/>
    <property type="match status" value="1"/>
</dbReference>
<dbReference type="STRING" id="649333.SAMN04487989_107140"/>
<feature type="domain" description="Phosphatidic acid phosphatase type 2/haloperoxidase" evidence="2">
    <location>
        <begin position="60"/>
        <end position="178"/>
    </location>
</feature>
<keyword evidence="1" id="KW-0472">Membrane</keyword>
<dbReference type="AlphaFoldDB" id="A0A1I5DCM2"/>
<name>A0A1I5DCM2_9FLAO</name>
<dbReference type="SUPFAM" id="SSF48317">
    <property type="entry name" value="Acid phosphatase/Vanadium-dependent haloperoxidase"/>
    <property type="match status" value="1"/>
</dbReference>
<gene>
    <name evidence="3" type="ORF">SAMN04487989_107140</name>
</gene>
<organism evidence="3 4">
    <name type="scientific">Bizionia echini</name>
    <dbReference type="NCBI Taxonomy" id="649333"/>
    <lineage>
        <taxon>Bacteria</taxon>
        <taxon>Pseudomonadati</taxon>
        <taxon>Bacteroidota</taxon>
        <taxon>Flavobacteriia</taxon>
        <taxon>Flavobacteriales</taxon>
        <taxon>Flavobacteriaceae</taxon>
        <taxon>Bizionia</taxon>
    </lineage>
</organism>
<protein>
    <submittedName>
        <fullName evidence="3">Undecaprenyl-diphosphatase</fullName>
    </submittedName>
</protein>
<keyword evidence="4" id="KW-1185">Reference proteome</keyword>
<keyword evidence="1" id="KW-1133">Transmembrane helix</keyword>
<feature type="transmembrane region" description="Helical" evidence="1">
    <location>
        <begin position="26"/>
        <end position="49"/>
    </location>
</feature>
<dbReference type="PANTHER" id="PTHR14969:SF13">
    <property type="entry name" value="AT30094P"/>
    <property type="match status" value="1"/>
</dbReference>
<dbReference type="PANTHER" id="PTHR14969">
    <property type="entry name" value="SPHINGOSINE-1-PHOSPHATE PHOSPHOHYDROLASE"/>
    <property type="match status" value="1"/>
</dbReference>
<dbReference type="InterPro" id="IPR036938">
    <property type="entry name" value="PAP2/HPO_sf"/>
</dbReference>
<dbReference type="InterPro" id="IPR000326">
    <property type="entry name" value="PAP2/HPO"/>
</dbReference>
<dbReference type="OrthoDB" id="9789113at2"/>
<sequence>MLEQLVQLDIELFLYLNNLGSTSWDAFWMFYTTKFYWIPFYAVLLFLIFRTRTPKLFLITIVVIALMVLFTDQMTNVFKKVLVMRLRPCHDPTLEGLMRLVKPNCGGQYGFFSGHASNSMAVAVFSGLLLRFKYKYFIFFMLLWSAAMGYSRIYIGVHFPLDVVCGMAFGALSGFLFYKLDIYLQHRFRVR</sequence>
<evidence type="ECO:0000259" key="2">
    <source>
        <dbReference type="SMART" id="SM00014"/>
    </source>
</evidence>
<evidence type="ECO:0000313" key="4">
    <source>
        <dbReference type="Proteomes" id="UP000198705"/>
    </source>
</evidence>
<dbReference type="Proteomes" id="UP000198705">
    <property type="component" value="Unassembled WGS sequence"/>
</dbReference>
<dbReference type="EMBL" id="FOVN01000007">
    <property type="protein sequence ID" value="SFN96857.1"/>
    <property type="molecule type" value="Genomic_DNA"/>
</dbReference>
<evidence type="ECO:0000313" key="3">
    <source>
        <dbReference type="EMBL" id="SFN96857.1"/>
    </source>
</evidence>
<keyword evidence="1" id="KW-0812">Transmembrane</keyword>
<feature type="transmembrane region" description="Helical" evidence="1">
    <location>
        <begin position="137"/>
        <end position="155"/>
    </location>
</feature>
<feature type="transmembrane region" description="Helical" evidence="1">
    <location>
        <begin position="109"/>
        <end position="130"/>
    </location>
</feature>
<feature type="transmembrane region" description="Helical" evidence="1">
    <location>
        <begin position="161"/>
        <end position="180"/>
    </location>
</feature>
<accession>A0A1I5DCM2</accession>
<dbReference type="CDD" id="cd03395">
    <property type="entry name" value="PAP2_like_4"/>
    <property type="match status" value="1"/>
</dbReference>
<dbReference type="RefSeq" id="WP_092209735.1">
    <property type="nucleotide sequence ID" value="NZ_FOVN01000007.1"/>
</dbReference>
<dbReference type="Pfam" id="PF01569">
    <property type="entry name" value="PAP2"/>
    <property type="match status" value="1"/>
</dbReference>
<proteinExistence type="predicted"/>